<sequence>MEEEREGEEISQVLNGWEPIPSSQPSLRAHSSSLQQQQPQVQAQTREWEMVEHRRNEDDDDYDFSVFPPSNHEGLHIPSHHQQQEQEQLHQVAVVEQYSPPLLEPPPPPPQTNVNFVIPTHREPLLDSIIDAKEMLIKNLRSGVQVISSNIFRLVSLGRYYYAIARRRRPNWSSSVYLGGFSFTLALLMSFWFFKWKRWRRQSREEKIDQLFQLVRHQDEKINQLLDQISYLNKLLAGRRRIPILNSD</sequence>
<evidence type="ECO:0000313" key="4">
    <source>
        <dbReference type="Proteomes" id="UP000554482"/>
    </source>
</evidence>
<organism evidence="3 4">
    <name type="scientific">Thalictrum thalictroides</name>
    <name type="common">Rue-anemone</name>
    <name type="synonym">Anemone thalictroides</name>
    <dbReference type="NCBI Taxonomy" id="46969"/>
    <lineage>
        <taxon>Eukaryota</taxon>
        <taxon>Viridiplantae</taxon>
        <taxon>Streptophyta</taxon>
        <taxon>Embryophyta</taxon>
        <taxon>Tracheophyta</taxon>
        <taxon>Spermatophyta</taxon>
        <taxon>Magnoliopsida</taxon>
        <taxon>Ranunculales</taxon>
        <taxon>Ranunculaceae</taxon>
        <taxon>Thalictroideae</taxon>
        <taxon>Thalictrum</taxon>
    </lineage>
</organism>
<evidence type="ECO:0000313" key="3">
    <source>
        <dbReference type="EMBL" id="KAF5187404.1"/>
    </source>
</evidence>
<keyword evidence="4" id="KW-1185">Reference proteome</keyword>
<feature type="transmembrane region" description="Helical" evidence="2">
    <location>
        <begin position="174"/>
        <end position="194"/>
    </location>
</feature>
<name>A0A7J6VQP4_THATH</name>
<dbReference type="EMBL" id="JABWDY010028026">
    <property type="protein sequence ID" value="KAF5187404.1"/>
    <property type="molecule type" value="Genomic_DNA"/>
</dbReference>
<gene>
    <name evidence="3" type="ORF">FRX31_023006</name>
</gene>
<keyword evidence="2" id="KW-0472">Membrane</keyword>
<evidence type="ECO:0000256" key="1">
    <source>
        <dbReference type="SAM" id="MobiDB-lite"/>
    </source>
</evidence>
<dbReference type="PANTHER" id="PTHR37206:SF4">
    <property type="entry name" value="TRANSMEMBRANE PROTEIN"/>
    <property type="match status" value="1"/>
</dbReference>
<feature type="compositionally biased region" description="Polar residues" evidence="1">
    <location>
        <begin position="21"/>
        <end position="34"/>
    </location>
</feature>
<protein>
    <recommendedName>
        <fullName evidence="5">Transmembrane protein</fullName>
    </recommendedName>
</protein>
<evidence type="ECO:0008006" key="5">
    <source>
        <dbReference type="Google" id="ProtNLM"/>
    </source>
</evidence>
<comment type="caution">
    <text evidence="3">The sequence shown here is derived from an EMBL/GenBank/DDBJ whole genome shotgun (WGS) entry which is preliminary data.</text>
</comment>
<feature type="region of interest" description="Disordered" evidence="1">
    <location>
        <begin position="1"/>
        <end position="61"/>
    </location>
</feature>
<keyword evidence="2" id="KW-0812">Transmembrane</keyword>
<evidence type="ECO:0000256" key="2">
    <source>
        <dbReference type="SAM" id="Phobius"/>
    </source>
</evidence>
<dbReference type="PANTHER" id="PTHR37206">
    <property type="entry name" value="TRANSMEMBRANE PROTEIN"/>
    <property type="match status" value="1"/>
</dbReference>
<accession>A0A7J6VQP4</accession>
<feature type="compositionally biased region" description="Low complexity" evidence="1">
    <location>
        <begin position="35"/>
        <end position="44"/>
    </location>
</feature>
<reference evidence="3 4" key="1">
    <citation type="submission" date="2020-06" db="EMBL/GenBank/DDBJ databases">
        <title>Transcriptomic and genomic resources for Thalictrum thalictroides and T. hernandezii: Facilitating candidate gene discovery in an emerging model plant lineage.</title>
        <authorList>
            <person name="Arias T."/>
            <person name="Riano-Pachon D.M."/>
            <person name="Di Stilio V.S."/>
        </authorList>
    </citation>
    <scope>NUCLEOTIDE SEQUENCE [LARGE SCALE GENOMIC DNA]</scope>
    <source>
        <strain evidence="4">cv. WT478/WT964</strain>
        <tissue evidence="3">Leaves</tissue>
    </source>
</reference>
<proteinExistence type="predicted"/>
<dbReference type="OrthoDB" id="734536at2759"/>
<dbReference type="Proteomes" id="UP000554482">
    <property type="component" value="Unassembled WGS sequence"/>
</dbReference>
<feature type="compositionally biased region" description="Basic and acidic residues" evidence="1">
    <location>
        <begin position="46"/>
        <end position="57"/>
    </location>
</feature>
<dbReference type="AlphaFoldDB" id="A0A7J6VQP4"/>
<keyword evidence="2" id="KW-1133">Transmembrane helix</keyword>